<evidence type="ECO:0000313" key="3">
    <source>
        <dbReference type="EMBL" id="QXM05513.1"/>
    </source>
</evidence>
<protein>
    <submittedName>
        <fullName evidence="3">DUF5320 domain-containing protein</fullName>
    </submittedName>
</protein>
<dbReference type="Proteomes" id="UP000886818">
    <property type="component" value="Chromosome"/>
</dbReference>
<dbReference type="InterPro" id="IPR035205">
    <property type="entry name" value="DUF5320"/>
</dbReference>
<evidence type="ECO:0000256" key="2">
    <source>
        <dbReference type="SAM" id="MobiDB-lite"/>
    </source>
</evidence>
<name>A0ABX8R8X8_9CLOT</name>
<dbReference type="EMBL" id="CP078093">
    <property type="protein sequence ID" value="QXM05513.1"/>
    <property type="molecule type" value="Genomic_DNA"/>
</dbReference>
<evidence type="ECO:0000313" key="4">
    <source>
        <dbReference type="Proteomes" id="UP000886818"/>
    </source>
</evidence>
<dbReference type="RefSeq" id="WP_218282211.1">
    <property type="nucleotide sequence ID" value="NZ_CP078093.1"/>
</dbReference>
<organism evidence="3 4">
    <name type="scientific">Crassaminicella indica</name>
    <dbReference type="NCBI Taxonomy" id="2855394"/>
    <lineage>
        <taxon>Bacteria</taxon>
        <taxon>Bacillati</taxon>
        <taxon>Bacillota</taxon>
        <taxon>Clostridia</taxon>
        <taxon>Eubacteriales</taxon>
        <taxon>Clostridiaceae</taxon>
        <taxon>Crassaminicella</taxon>
    </lineage>
</organism>
<keyword evidence="1" id="KW-0175">Coiled coil</keyword>
<keyword evidence="4" id="KW-1185">Reference proteome</keyword>
<sequence>MPRLDGTGPMGMGAGTGRRRGNCNIYNDSVRYNRGYGRGLGLCRWIGSEKEFLERRKEILENELEAIKDRLNKDTGKSEA</sequence>
<evidence type="ECO:0000256" key="1">
    <source>
        <dbReference type="SAM" id="Coils"/>
    </source>
</evidence>
<proteinExistence type="predicted"/>
<gene>
    <name evidence="3" type="ORF">KVH43_09015</name>
</gene>
<feature type="region of interest" description="Disordered" evidence="2">
    <location>
        <begin position="1"/>
        <end position="21"/>
    </location>
</feature>
<feature type="coiled-coil region" evidence="1">
    <location>
        <begin position="50"/>
        <end position="77"/>
    </location>
</feature>
<reference evidence="3" key="1">
    <citation type="submission" date="2021-07" db="EMBL/GenBank/DDBJ databases">
        <title>Complete genome sequence of Crassaminicella sp. 143-21, isolated from a deep-sea hydrothermal vent.</title>
        <authorList>
            <person name="Li X."/>
        </authorList>
    </citation>
    <scope>NUCLEOTIDE SEQUENCE</scope>
    <source>
        <strain evidence="3">143-21</strain>
    </source>
</reference>
<accession>A0ABX8R8X8</accession>
<dbReference type="Pfam" id="PF17253">
    <property type="entry name" value="DUF5320"/>
    <property type="match status" value="1"/>
</dbReference>